<dbReference type="eggNOG" id="COG0574">
    <property type="taxonomic scope" value="Bacteria"/>
</dbReference>
<feature type="binding site" evidence="14">
    <location>
        <position position="878"/>
    </location>
    <ligand>
        <name>substrate</name>
    </ligand>
</feature>
<evidence type="ECO:0000259" key="16">
    <source>
        <dbReference type="Pfam" id="PF00391"/>
    </source>
</evidence>
<reference evidence="19" key="1">
    <citation type="submission" date="2006-03" db="EMBL/GenBank/DDBJ databases">
        <title>Complete sequence of Rhodopseudomonas palustris BisB18.</title>
        <authorList>
            <consortium name="US DOE Joint Genome Institute"/>
            <person name="Copeland A."/>
            <person name="Lucas S."/>
            <person name="Lapidus A."/>
            <person name="Barry K."/>
            <person name="Detter J.C."/>
            <person name="Glavina del Rio T."/>
            <person name="Hammon N."/>
            <person name="Israni S."/>
            <person name="Dalin E."/>
            <person name="Tice H."/>
            <person name="Pitluck S."/>
            <person name="Chain P."/>
            <person name="Malfatti S."/>
            <person name="Shin M."/>
            <person name="Vergez L."/>
            <person name="Schmutz J."/>
            <person name="Larimer F."/>
            <person name="Land M."/>
            <person name="Hauser L."/>
            <person name="Pelletier D.A."/>
            <person name="Kyrpides N."/>
            <person name="Anderson I."/>
            <person name="Oda Y."/>
            <person name="Harwood C.S."/>
            <person name="Richardson P."/>
        </authorList>
    </citation>
    <scope>NUCLEOTIDE SEQUENCE [LARGE SCALE GENOMIC DNA]</scope>
    <source>
        <strain evidence="19">BisB18</strain>
    </source>
</reference>
<feature type="binding site" evidence="14">
    <location>
        <position position="879"/>
    </location>
    <ligand>
        <name>substrate</name>
    </ligand>
</feature>
<gene>
    <name evidence="19" type="ordered locus">RPC_4343</name>
</gene>
<dbReference type="GO" id="GO:0050242">
    <property type="term" value="F:pyruvate, phosphate dikinase activity"/>
    <property type="evidence" value="ECO:0007669"/>
    <property type="project" value="UniProtKB-EC"/>
</dbReference>
<feature type="binding site" evidence="14">
    <location>
        <position position="673"/>
    </location>
    <ligand>
        <name>substrate</name>
    </ligand>
</feature>
<evidence type="ECO:0000256" key="12">
    <source>
        <dbReference type="ARBA" id="ARBA00032883"/>
    </source>
</evidence>
<dbReference type="PROSITE" id="PS00742">
    <property type="entry name" value="PEP_ENZYMES_2"/>
    <property type="match status" value="1"/>
</dbReference>
<keyword evidence="10" id="KW-0067">ATP-binding</keyword>
<keyword evidence="8" id="KW-0547">Nucleotide-binding</keyword>
<dbReference type="InterPro" id="IPR008279">
    <property type="entry name" value="PEP-util_enz_mobile_dom"/>
</dbReference>
<dbReference type="Gene3D" id="3.30.470.20">
    <property type="entry name" value="ATP-grasp fold, B domain"/>
    <property type="match status" value="1"/>
</dbReference>
<feature type="domain" description="PEP-utilising enzyme mobile" evidence="16">
    <location>
        <begin position="535"/>
        <end position="615"/>
    </location>
</feature>
<keyword evidence="11 15" id="KW-0460">Magnesium</keyword>
<dbReference type="AlphaFoldDB" id="Q20YC0"/>
<dbReference type="GO" id="GO:0005524">
    <property type="term" value="F:ATP binding"/>
    <property type="evidence" value="ECO:0007669"/>
    <property type="project" value="UniProtKB-KW"/>
</dbReference>
<dbReference type="Gene3D" id="1.20.80.30">
    <property type="match status" value="1"/>
</dbReference>
<evidence type="ECO:0000256" key="4">
    <source>
        <dbReference type="ARBA" id="ARBA00011994"/>
    </source>
</evidence>
<evidence type="ECO:0000256" key="5">
    <source>
        <dbReference type="ARBA" id="ARBA00020138"/>
    </source>
</evidence>
<dbReference type="PANTHER" id="PTHR22931">
    <property type="entry name" value="PHOSPHOENOLPYRUVATE DIKINASE-RELATED"/>
    <property type="match status" value="1"/>
</dbReference>
<feature type="domain" description="Pyruvate phosphate dikinase AMP/ATP-binding" evidence="17">
    <location>
        <begin position="159"/>
        <end position="397"/>
    </location>
</feature>
<evidence type="ECO:0000256" key="9">
    <source>
        <dbReference type="ARBA" id="ARBA00022777"/>
    </source>
</evidence>
<dbReference type="InterPro" id="IPR015813">
    <property type="entry name" value="Pyrv/PenolPyrv_kinase-like_dom"/>
</dbReference>
<sequence length="991" mass="106577">MVYGATLSHYCGLLSAMAKAASKTKKVAAKSKSSVTARAKAAVRKTVAKSPPKAAVKAVAKPAKKVVAKPMKAPAKAAVKAPVKAASKAPAKKPAADAFANKWVFSFGDGKAEGNASLRNLLGGKGANLAEMANLGLPVPPGFTIPTTVCSYFYAHDKSYPKELASLVDKALATVGKITGKGFGDAKNPLLVSVRSGGRASMPGMMDTVLNLGLNDVTVEALAALSGDRRFAYDSYRRFITMYSDVVLGFDHHHFEEILDTYKDGKGYTLDTDLDGDDWIDLVGQYKEAVARVTGSDFPQDPHAQLWGAIGAVFSSWMNARAVTYRKLHDIPESWGTAVNVQAMVFGNMGETSATGVAFTRNPSTGESSLYGEFLINAQGEDVVAGIRTPQDITEYARKASGSDKPSMEVAMPDAFNELTRIYTLLEKHYRDMQDMEFTVEQGKLWMLQTRGGKRTAKAALRIAVELASEGVINQKEAVSRIDPASLDQLLHPTIDPNAKRDVIATGLPASPGAASGEIVFSSDEAAKLQADGRKVILVRIETSPEDIHGMHAAEGILTTRGGMTSHAAVVARGMGKPCVSGCGAIRVDYGRGTMSIGTRTFKTGDIITIDGAVGQVLAGRMPMIEPELSGEFNTLMGWADQVRKLGVRVNADTPVDARTAIKFGAEGIGLCRTEHMFFEETRIRTVREMILSEDEQSRRQALAKLLPMQRADFVELFEIMKGMPVTVRLLDPPLHEFLPHSQAEIEEVARAMNTDPRRLADRARELAEFNPMLGFRGCRLAIAYPEIAEMQARAIFEAAVEAQKRTGVAVGLEVMVPLIATKMEFDLVKARIDATAHSVFRETGGKIDYAVGTMIELPRACLKAGQIAETAEFFSFGTNDLTQTTFGISRDDAASFLGTYIARGILEIDPFVSIDRVGVGELVKIGVERGRKTRPDLKVGICGEHGGDPASVAFCHEIGLNYVSCSPYRVPIARLAAAQAALGKEVASQA</sequence>
<dbReference type="Pfam" id="PF02896">
    <property type="entry name" value="PEP-utilizers_C"/>
    <property type="match status" value="1"/>
</dbReference>
<evidence type="ECO:0000256" key="13">
    <source>
        <dbReference type="PIRSR" id="PIRSR000853-1"/>
    </source>
</evidence>
<dbReference type="GO" id="GO:0046872">
    <property type="term" value="F:metal ion binding"/>
    <property type="evidence" value="ECO:0007669"/>
    <property type="project" value="UniProtKB-KW"/>
</dbReference>
<evidence type="ECO:0000256" key="14">
    <source>
        <dbReference type="PIRSR" id="PIRSR000853-2"/>
    </source>
</evidence>
<dbReference type="Gene3D" id="3.50.30.10">
    <property type="entry name" value="Phosphohistidine domain"/>
    <property type="match status" value="1"/>
</dbReference>
<protein>
    <recommendedName>
        <fullName evidence="5">Pyruvate, phosphate dikinase</fullName>
        <ecNumber evidence="4">2.7.9.1</ecNumber>
    </recommendedName>
    <alternativeName>
        <fullName evidence="12">Pyruvate, orthophosphate dikinase</fullName>
    </alternativeName>
</protein>
<comment type="similarity">
    <text evidence="3">Belongs to the PEP-utilizing enzyme family.</text>
</comment>
<feature type="binding site" evidence="14">
    <location>
        <position position="881"/>
    </location>
    <ligand>
        <name>substrate</name>
    </ligand>
</feature>
<feature type="active site" description="Proton donor" evidence="13">
    <location>
        <position position="943"/>
    </location>
</feature>
<evidence type="ECO:0000313" key="19">
    <source>
        <dbReference type="EMBL" id="ABD89866.1"/>
    </source>
</evidence>
<feature type="binding site" evidence="14">
    <location>
        <position position="880"/>
    </location>
    <ligand>
        <name>substrate</name>
    </ligand>
</feature>
<dbReference type="HOGENOM" id="CLU_015345_0_2_5"/>
<dbReference type="EMBL" id="CP000301">
    <property type="protein sequence ID" value="ABD89866.1"/>
    <property type="molecule type" value="Genomic_DNA"/>
</dbReference>
<evidence type="ECO:0000256" key="7">
    <source>
        <dbReference type="ARBA" id="ARBA00022723"/>
    </source>
</evidence>
<keyword evidence="19" id="KW-0670">Pyruvate</keyword>
<dbReference type="STRING" id="316056.RPC_4343"/>
<keyword evidence="7 15" id="KW-0479">Metal-binding</keyword>
<evidence type="ECO:0000256" key="2">
    <source>
        <dbReference type="ARBA" id="ARBA00003144"/>
    </source>
</evidence>
<dbReference type="Pfam" id="PF00391">
    <property type="entry name" value="PEP-utilizers"/>
    <property type="match status" value="1"/>
</dbReference>
<dbReference type="SUPFAM" id="SSF56059">
    <property type="entry name" value="Glutathione synthetase ATP-binding domain-like"/>
    <property type="match status" value="1"/>
</dbReference>
<comment type="cofactor">
    <cofactor evidence="1 15">
        <name>Mg(2+)</name>
        <dbReference type="ChEBI" id="CHEBI:18420"/>
    </cofactor>
</comment>
<dbReference type="InterPro" id="IPR040442">
    <property type="entry name" value="Pyrv_kinase-like_dom_sf"/>
</dbReference>
<dbReference type="PIRSF" id="PIRSF000853">
    <property type="entry name" value="PPDK"/>
    <property type="match status" value="1"/>
</dbReference>
<dbReference type="InterPro" id="IPR013815">
    <property type="entry name" value="ATP_grasp_subdomain_1"/>
</dbReference>
<evidence type="ECO:0000256" key="1">
    <source>
        <dbReference type="ARBA" id="ARBA00001946"/>
    </source>
</evidence>
<dbReference type="KEGG" id="rpc:RPC_4343"/>
<evidence type="ECO:0000256" key="15">
    <source>
        <dbReference type="PIRSR" id="PIRSR000853-3"/>
    </source>
</evidence>
<evidence type="ECO:0000256" key="11">
    <source>
        <dbReference type="ARBA" id="ARBA00022842"/>
    </source>
</evidence>
<dbReference type="PROSITE" id="PS00370">
    <property type="entry name" value="PEP_ENZYMES_PHOS_SITE"/>
    <property type="match status" value="1"/>
</dbReference>
<dbReference type="Pfam" id="PF01326">
    <property type="entry name" value="PPDK_N"/>
    <property type="match status" value="2"/>
</dbReference>
<dbReference type="InterPro" id="IPR023151">
    <property type="entry name" value="PEP_util_CS"/>
</dbReference>
<evidence type="ECO:0000256" key="3">
    <source>
        <dbReference type="ARBA" id="ARBA00007837"/>
    </source>
</evidence>
<evidence type="ECO:0000256" key="6">
    <source>
        <dbReference type="ARBA" id="ARBA00022679"/>
    </source>
</evidence>
<dbReference type="Gene3D" id="1.10.189.10">
    <property type="entry name" value="Pyruvate Phosphate Dikinase, domain 2"/>
    <property type="match status" value="1"/>
</dbReference>
<dbReference type="PANTHER" id="PTHR22931:SF9">
    <property type="entry name" value="PYRUVATE, PHOSPHATE DIKINASE 1, CHLOROPLASTIC"/>
    <property type="match status" value="1"/>
</dbReference>
<dbReference type="eggNOG" id="COG1080">
    <property type="taxonomic scope" value="Bacteria"/>
</dbReference>
<keyword evidence="9 19" id="KW-0418">Kinase</keyword>
<dbReference type="SUPFAM" id="SSF51621">
    <property type="entry name" value="Phosphoenolpyruvate/pyruvate domain"/>
    <property type="match status" value="1"/>
</dbReference>
<evidence type="ECO:0000256" key="10">
    <source>
        <dbReference type="ARBA" id="ARBA00022840"/>
    </source>
</evidence>
<evidence type="ECO:0000256" key="8">
    <source>
        <dbReference type="ARBA" id="ARBA00022741"/>
    </source>
</evidence>
<dbReference type="InterPro" id="IPR002192">
    <property type="entry name" value="PPDK_AMP/ATP-bd"/>
</dbReference>
<dbReference type="NCBIfam" id="TIGR01828">
    <property type="entry name" value="pyru_phos_dikin"/>
    <property type="match status" value="1"/>
</dbReference>
<dbReference type="InterPro" id="IPR010121">
    <property type="entry name" value="Pyruvate_phosphate_dikinase"/>
</dbReference>
<dbReference type="InterPro" id="IPR000121">
    <property type="entry name" value="PEP_util_C"/>
</dbReference>
<name>Q20YC0_RHOPB</name>
<dbReference type="Gene3D" id="3.20.20.60">
    <property type="entry name" value="Phosphoenolpyruvate-binding domains"/>
    <property type="match status" value="1"/>
</dbReference>
<organism evidence="19">
    <name type="scientific">Rhodopseudomonas palustris (strain BisB18)</name>
    <dbReference type="NCBI Taxonomy" id="316056"/>
    <lineage>
        <taxon>Bacteria</taxon>
        <taxon>Pseudomonadati</taxon>
        <taxon>Pseudomonadota</taxon>
        <taxon>Alphaproteobacteria</taxon>
        <taxon>Hyphomicrobiales</taxon>
        <taxon>Nitrobacteraceae</taxon>
        <taxon>Rhodopseudomonas</taxon>
    </lineage>
</organism>
<dbReference type="NCBIfam" id="NF004531">
    <property type="entry name" value="PRK05878.1"/>
    <property type="match status" value="1"/>
</dbReference>
<keyword evidence="6 19" id="KW-0808">Transferase</keyword>
<dbReference type="EC" id="2.7.9.1" evidence="4"/>
<feature type="binding site" evidence="15">
    <location>
        <position position="857"/>
    </location>
    <ligand>
        <name>Mg(2+)</name>
        <dbReference type="ChEBI" id="CHEBI:18420"/>
    </ligand>
</feature>
<accession>Q20YC0</accession>
<feature type="binding site" evidence="14">
    <location>
        <position position="729"/>
    </location>
    <ligand>
        <name>substrate</name>
    </ligand>
</feature>
<dbReference type="InterPro" id="IPR018274">
    <property type="entry name" value="PEP_util_AS"/>
</dbReference>
<evidence type="ECO:0000259" key="17">
    <source>
        <dbReference type="Pfam" id="PF01326"/>
    </source>
</evidence>
<feature type="binding site" evidence="14">
    <location>
        <position position="857"/>
    </location>
    <ligand>
        <name>substrate</name>
    </ligand>
</feature>
<dbReference type="Gene3D" id="3.30.1490.20">
    <property type="entry name" value="ATP-grasp fold, A domain"/>
    <property type="match status" value="1"/>
</dbReference>
<feature type="domain" description="Pyruvate phosphate dikinase AMP/ATP-binding" evidence="17">
    <location>
        <begin position="416"/>
        <end position="464"/>
    </location>
</feature>
<dbReference type="InterPro" id="IPR036637">
    <property type="entry name" value="Phosphohistidine_dom_sf"/>
</dbReference>
<comment type="function">
    <text evidence="2">Catalyzes the reversible phosphorylation of pyruvate and phosphate.</text>
</comment>
<feature type="active site" description="Tele-phosphohistidine intermediate" evidence="13">
    <location>
        <position position="567"/>
    </location>
</feature>
<proteinExistence type="inferred from homology"/>
<dbReference type="SUPFAM" id="SSF52009">
    <property type="entry name" value="Phosphohistidine domain"/>
    <property type="match status" value="1"/>
</dbReference>
<dbReference type="GO" id="GO:0016301">
    <property type="term" value="F:kinase activity"/>
    <property type="evidence" value="ECO:0007669"/>
    <property type="project" value="UniProtKB-KW"/>
</dbReference>
<feature type="binding site" evidence="15">
    <location>
        <position position="881"/>
    </location>
    <ligand>
        <name>Mg(2+)</name>
        <dbReference type="ChEBI" id="CHEBI:18420"/>
    </ligand>
</feature>
<evidence type="ECO:0000259" key="18">
    <source>
        <dbReference type="Pfam" id="PF02896"/>
    </source>
</evidence>
<feature type="domain" description="PEP-utilising enzyme C-terminal" evidence="18">
    <location>
        <begin position="630"/>
        <end position="981"/>
    </location>
</feature>